<dbReference type="GO" id="GO:0022857">
    <property type="term" value="F:transmembrane transporter activity"/>
    <property type="evidence" value="ECO:0007669"/>
    <property type="project" value="UniProtKB-UniRule"/>
</dbReference>
<evidence type="ECO:0000259" key="10">
    <source>
        <dbReference type="Pfam" id="PF04290"/>
    </source>
</evidence>
<dbReference type="InterPro" id="IPR007387">
    <property type="entry name" value="TRAP_DctQ"/>
</dbReference>
<dbReference type="AlphaFoldDB" id="A0A3D8PGH0"/>
<dbReference type="EMBL" id="QFCQ01000010">
    <property type="protein sequence ID" value="RDW14295.1"/>
    <property type="molecule type" value="Genomic_DNA"/>
</dbReference>
<dbReference type="PANTHER" id="PTHR35011">
    <property type="entry name" value="2,3-DIKETO-L-GULONATE TRAP TRANSPORTER SMALL PERMEASE PROTEIN YIAM"/>
    <property type="match status" value="1"/>
</dbReference>
<evidence type="ECO:0000313" key="11">
    <source>
        <dbReference type="EMBL" id="RDW14295.1"/>
    </source>
</evidence>
<evidence type="ECO:0000256" key="8">
    <source>
        <dbReference type="ARBA" id="ARBA00038436"/>
    </source>
</evidence>
<sequence>MRMNMLAPLGRFLDIVIDVMNLAGTGLIALLVALVTSDVLSRNLFGAPIIGVPELVALSILAIVTLQLPYATRGGRLTQSDALLGMLPRNIRWALTRVFDLVALVVILAIVYYSLPLLEEAYTRGLFVGALGTFTAPIWPVRAILVVSMSVLALQFLRQVLSGPKEYRP</sequence>
<keyword evidence="2 9" id="KW-0813">Transport</keyword>
<evidence type="ECO:0000313" key="12">
    <source>
        <dbReference type="Proteomes" id="UP000256679"/>
    </source>
</evidence>
<organism evidence="11 12">
    <name type="scientific">Paracoccus thiocyanatus</name>
    <dbReference type="NCBI Taxonomy" id="34006"/>
    <lineage>
        <taxon>Bacteria</taxon>
        <taxon>Pseudomonadati</taxon>
        <taxon>Pseudomonadota</taxon>
        <taxon>Alphaproteobacteria</taxon>
        <taxon>Rhodobacterales</taxon>
        <taxon>Paracoccaceae</taxon>
        <taxon>Paracoccus</taxon>
    </lineage>
</organism>
<feature type="transmembrane region" description="Helical" evidence="9">
    <location>
        <begin position="134"/>
        <end position="157"/>
    </location>
</feature>
<dbReference type="GO" id="GO:0015740">
    <property type="term" value="P:C4-dicarboxylate transport"/>
    <property type="evidence" value="ECO:0007669"/>
    <property type="project" value="TreeGrafter"/>
</dbReference>
<gene>
    <name evidence="11" type="ORF">DIE28_03205</name>
</gene>
<evidence type="ECO:0000256" key="6">
    <source>
        <dbReference type="ARBA" id="ARBA00022989"/>
    </source>
</evidence>
<evidence type="ECO:0000256" key="3">
    <source>
        <dbReference type="ARBA" id="ARBA00022475"/>
    </source>
</evidence>
<evidence type="ECO:0000256" key="1">
    <source>
        <dbReference type="ARBA" id="ARBA00004429"/>
    </source>
</evidence>
<keyword evidence="6 9" id="KW-1133">Transmembrane helix</keyword>
<evidence type="ECO:0000256" key="5">
    <source>
        <dbReference type="ARBA" id="ARBA00022692"/>
    </source>
</evidence>
<accession>A0A3D8PGH0</accession>
<dbReference type="Proteomes" id="UP000256679">
    <property type="component" value="Unassembled WGS sequence"/>
</dbReference>
<dbReference type="PANTHER" id="PTHR35011:SF10">
    <property type="entry name" value="TRAP TRANSPORTER SMALL PERMEASE PROTEIN"/>
    <property type="match status" value="1"/>
</dbReference>
<dbReference type="InterPro" id="IPR055348">
    <property type="entry name" value="DctQ"/>
</dbReference>
<feature type="domain" description="Tripartite ATP-independent periplasmic transporters DctQ component" evidence="10">
    <location>
        <begin position="31"/>
        <end position="162"/>
    </location>
</feature>
<feature type="transmembrane region" description="Helical" evidence="9">
    <location>
        <begin position="55"/>
        <end position="72"/>
    </location>
</feature>
<dbReference type="Pfam" id="PF04290">
    <property type="entry name" value="DctQ"/>
    <property type="match status" value="1"/>
</dbReference>
<evidence type="ECO:0000256" key="7">
    <source>
        <dbReference type="ARBA" id="ARBA00023136"/>
    </source>
</evidence>
<keyword evidence="3" id="KW-1003">Cell membrane</keyword>
<keyword evidence="5 9" id="KW-0812">Transmembrane</keyword>
<comment type="subcellular location">
    <subcellularLocation>
        <location evidence="1 9">Cell inner membrane</location>
        <topology evidence="1 9">Multi-pass membrane protein</topology>
    </subcellularLocation>
</comment>
<dbReference type="RefSeq" id="WP_115754673.1">
    <property type="nucleotide sequence ID" value="NZ_QFCQ01000010.1"/>
</dbReference>
<comment type="function">
    <text evidence="9">Part of the tripartite ATP-independent periplasmic (TRAP) transport system.</text>
</comment>
<comment type="subunit">
    <text evidence="9">The complex comprises the extracytoplasmic solute receptor protein and the two transmembrane proteins.</text>
</comment>
<feature type="transmembrane region" description="Helical" evidence="9">
    <location>
        <begin position="93"/>
        <end position="114"/>
    </location>
</feature>
<proteinExistence type="inferred from homology"/>
<feature type="transmembrane region" description="Helical" evidence="9">
    <location>
        <begin position="12"/>
        <end position="35"/>
    </location>
</feature>
<keyword evidence="7 9" id="KW-0472">Membrane</keyword>
<name>A0A3D8PGH0_9RHOB</name>
<dbReference type="GO" id="GO:0005886">
    <property type="term" value="C:plasma membrane"/>
    <property type="evidence" value="ECO:0007669"/>
    <property type="project" value="UniProtKB-SubCell"/>
</dbReference>
<protein>
    <recommendedName>
        <fullName evidence="9">TRAP transporter small permease protein</fullName>
    </recommendedName>
</protein>
<evidence type="ECO:0000256" key="2">
    <source>
        <dbReference type="ARBA" id="ARBA00022448"/>
    </source>
</evidence>
<evidence type="ECO:0000256" key="9">
    <source>
        <dbReference type="RuleBase" id="RU369079"/>
    </source>
</evidence>
<comment type="similarity">
    <text evidence="8 9">Belongs to the TRAP transporter small permease family.</text>
</comment>
<evidence type="ECO:0000256" key="4">
    <source>
        <dbReference type="ARBA" id="ARBA00022519"/>
    </source>
</evidence>
<keyword evidence="4 9" id="KW-0997">Cell inner membrane</keyword>
<reference evidence="11 12" key="1">
    <citation type="submission" date="2018-05" db="EMBL/GenBank/DDBJ databases">
        <title>Whole genome sequencing of Paracoccus thiocyanatus SST.</title>
        <authorList>
            <person name="Ghosh W."/>
            <person name="Rameez M.J."/>
            <person name="Roy C."/>
        </authorList>
    </citation>
    <scope>NUCLEOTIDE SEQUENCE [LARGE SCALE GENOMIC DNA]</scope>
    <source>
        <strain evidence="11 12">SST</strain>
    </source>
</reference>
<keyword evidence="12" id="KW-1185">Reference proteome</keyword>
<comment type="caution">
    <text evidence="11">The sequence shown here is derived from an EMBL/GenBank/DDBJ whole genome shotgun (WGS) entry which is preliminary data.</text>
</comment>